<dbReference type="Gene3D" id="3.40.50.12780">
    <property type="entry name" value="N-terminal domain of ligase-like"/>
    <property type="match status" value="1"/>
</dbReference>
<evidence type="ECO:0000313" key="6">
    <source>
        <dbReference type="Proteomes" id="UP001596270"/>
    </source>
</evidence>
<dbReference type="PROSITE" id="PS00455">
    <property type="entry name" value="AMP_BINDING"/>
    <property type="match status" value="1"/>
</dbReference>
<dbReference type="InterPro" id="IPR000873">
    <property type="entry name" value="AMP-dep_synth/lig_dom"/>
</dbReference>
<name>A0ABW1U5U9_9BURK</name>
<evidence type="ECO:0000256" key="1">
    <source>
        <dbReference type="ARBA" id="ARBA00006432"/>
    </source>
</evidence>
<evidence type="ECO:0000313" key="5">
    <source>
        <dbReference type="EMBL" id="MFC6284540.1"/>
    </source>
</evidence>
<feature type="domain" description="AMP-binding enzyme C-terminal" evidence="4">
    <location>
        <begin position="434"/>
        <end position="509"/>
    </location>
</feature>
<dbReference type="InterPro" id="IPR025110">
    <property type="entry name" value="AMP-bd_C"/>
</dbReference>
<dbReference type="Pfam" id="PF00501">
    <property type="entry name" value="AMP-binding"/>
    <property type="match status" value="1"/>
</dbReference>
<keyword evidence="6" id="KW-1185">Reference proteome</keyword>
<comment type="similarity">
    <text evidence="1">Belongs to the ATP-dependent AMP-binding enzyme family.</text>
</comment>
<gene>
    <name evidence="5" type="ORF">ACFQND_25220</name>
</gene>
<dbReference type="PANTHER" id="PTHR43201:SF5">
    <property type="entry name" value="MEDIUM-CHAIN ACYL-COA LIGASE ACSF2, MITOCHONDRIAL"/>
    <property type="match status" value="1"/>
</dbReference>
<dbReference type="InterPro" id="IPR020845">
    <property type="entry name" value="AMP-binding_CS"/>
</dbReference>
<organism evidence="5 6">
    <name type="scientific">Polaromonas aquatica</name>
    <dbReference type="NCBI Taxonomy" id="332657"/>
    <lineage>
        <taxon>Bacteria</taxon>
        <taxon>Pseudomonadati</taxon>
        <taxon>Pseudomonadota</taxon>
        <taxon>Betaproteobacteria</taxon>
        <taxon>Burkholderiales</taxon>
        <taxon>Comamonadaceae</taxon>
        <taxon>Polaromonas</taxon>
    </lineage>
</organism>
<dbReference type="SUPFAM" id="SSF56801">
    <property type="entry name" value="Acetyl-CoA synthetase-like"/>
    <property type="match status" value="1"/>
</dbReference>
<dbReference type="Proteomes" id="UP001596270">
    <property type="component" value="Unassembled WGS sequence"/>
</dbReference>
<proteinExistence type="inferred from homology"/>
<dbReference type="InterPro" id="IPR042099">
    <property type="entry name" value="ANL_N_sf"/>
</dbReference>
<feature type="domain" description="AMP-dependent synthetase/ligase" evidence="3">
    <location>
        <begin position="17"/>
        <end position="383"/>
    </location>
</feature>
<dbReference type="EMBL" id="JBHSRS010000084">
    <property type="protein sequence ID" value="MFC6284540.1"/>
    <property type="molecule type" value="Genomic_DNA"/>
</dbReference>
<protein>
    <submittedName>
        <fullName evidence="5">Class I adenylate-forming enzyme family protein</fullName>
    </submittedName>
</protein>
<dbReference type="Pfam" id="PF13193">
    <property type="entry name" value="AMP-binding_C"/>
    <property type="match status" value="1"/>
</dbReference>
<accession>A0ABW1U5U9</accession>
<dbReference type="Gene3D" id="3.30.300.30">
    <property type="match status" value="1"/>
</dbReference>
<dbReference type="PANTHER" id="PTHR43201">
    <property type="entry name" value="ACYL-COA SYNTHETASE"/>
    <property type="match status" value="1"/>
</dbReference>
<sequence>MTTKQLPGTVGAALALAAETHHQTAYICGEKKYSWQEVDAVTSKLAVQFQAMGLGKGDRIGVILLNQIEWIYTYFAAAKIGAVVVGMSVRYRDNEIDYMLNDSRIKAVVSPREFSGFDYVKFFAEGRQRFPALQHTIYVGEPQAGGGVNFSDLLAPAKGTARQPAGAPPDADDLVMIIYTSGTTGQPKAAGLTHRSQLASARAQSQHTHMSPDDLMQLAMPLNHVGGITCGVLSMMLAGGSCELVPAFSPDAVLGMMQRHPPTLFVGVPTMITLLLMSPKLATADFSRVRLVIIGGSNVEAALLTRLQAAVPGVSIMNLYGLSESSGAIVMTPWDCSQDELLGSIGKPLAGAEVRVVSAAGADMPVGEVGELWFRGSSVIPAYVGAQQSTGTFDAQGWLHSGDLGYLNDAGLIYLMGRQKDMYIQGGFNVYPAEIEGVIAMHPDVLMVAGIGVPDQVLGEVGRYYIIRKESRNVTEQEIQEFCRNRLADYKVPRQVVFRTQLPMTPAGKIQKAALRTE</sequence>
<evidence type="ECO:0000256" key="2">
    <source>
        <dbReference type="ARBA" id="ARBA00022598"/>
    </source>
</evidence>
<keyword evidence="2" id="KW-0436">Ligase</keyword>
<reference evidence="6" key="1">
    <citation type="journal article" date="2019" name="Int. J. Syst. Evol. Microbiol.">
        <title>The Global Catalogue of Microorganisms (GCM) 10K type strain sequencing project: providing services to taxonomists for standard genome sequencing and annotation.</title>
        <authorList>
            <consortium name="The Broad Institute Genomics Platform"/>
            <consortium name="The Broad Institute Genome Sequencing Center for Infectious Disease"/>
            <person name="Wu L."/>
            <person name="Ma J."/>
        </authorList>
    </citation>
    <scope>NUCLEOTIDE SEQUENCE [LARGE SCALE GENOMIC DNA]</scope>
    <source>
        <strain evidence="6">CCUG 39402</strain>
    </source>
</reference>
<evidence type="ECO:0000259" key="3">
    <source>
        <dbReference type="Pfam" id="PF00501"/>
    </source>
</evidence>
<evidence type="ECO:0000259" key="4">
    <source>
        <dbReference type="Pfam" id="PF13193"/>
    </source>
</evidence>
<dbReference type="RefSeq" id="WP_371438797.1">
    <property type="nucleotide sequence ID" value="NZ_JBHSRS010000084.1"/>
</dbReference>
<comment type="caution">
    <text evidence="5">The sequence shown here is derived from an EMBL/GenBank/DDBJ whole genome shotgun (WGS) entry which is preliminary data.</text>
</comment>
<dbReference type="InterPro" id="IPR045851">
    <property type="entry name" value="AMP-bd_C_sf"/>
</dbReference>